<sequence>MYMDFREYKNVKVKQMEVSVMVSPTEEEVKANIPVIAVSPKKEEETEEQDIPKGYCCAGLMQNIMVRQINEPESQGHELRFEIGKTNAQSSKQEFCLVTGLKFGRLPNIFLRSYELGGRKRGRSKGQSKGRKGKKEIEKEKGEEKVVNESLTDSDVINQNNII</sequence>
<dbReference type="Proteomes" id="UP000026915">
    <property type="component" value="Chromosome 10"/>
</dbReference>
<keyword evidence="3" id="KW-1185">Reference proteome</keyword>
<dbReference type="EMBL" id="CM001888">
    <property type="protein sequence ID" value="EOY19882.1"/>
    <property type="molecule type" value="Genomic_DNA"/>
</dbReference>
<dbReference type="AlphaFoldDB" id="A0A061FT31"/>
<reference evidence="2 3" key="1">
    <citation type="journal article" date="2013" name="Genome Biol.">
        <title>The genome sequence of the most widely cultivated cacao type and its use to identify candidate genes regulating pod color.</title>
        <authorList>
            <person name="Motamayor J.C."/>
            <person name="Mockaitis K."/>
            <person name="Schmutz J."/>
            <person name="Haiminen N."/>
            <person name="Iii D.L."/>
            <person name="Cornejo O."/>
            <person name="Findley S.D."/>
            <person name="Zheng P."/>
            <person name="Utro F."/>
            <person name="Royaert S."/>
            <person name="Saski C."/>
            <person name="Jenkins J."/>
            <person name="Podicheti R."/>
            <person name="Zhao M."/>
            <person name="Scheffler B.E."/>
            <person name="Stack J.C."/>
            <person name="Feltus F.A."/>
            <person name="Mustiga G.M."/>
            <person name="Amores F."/>
            <person name="Phillips W."/>
            <person name="Marelli J.P."/>
            <person name="May G.D."/>
            <person name="Shapiro H."/>
            <person name="Ma J."/>
            <person name="Bustamante C.D."/>
            <person name="Schnell R.J."/>
            <person name="Main D."/>
            <person name="Gilbert D."/>
            <person name="Parida L."/>
            <person name="Kuhn D.N."/>
        </authorList>
    </citation>
    <scope>NUCLEOTIDE SEQUENCE [LARGE SCALE GENOMIC DNA]</scope>
    <source>
        <strain evidence="3">cv. Matina 1-6</strain>
    </source>
</reference>
<feature type="compositionally biased region" description="Basic and acidic residues" evidence="1">
    <location>
        <begin position="135"/>
        <end position="147"/>
    </location>
</feature>
<dbReference type="Gramene" id="EOY19882">
    <property type="protein sequence ID" value="EOY19882"/>
    <property type="gene ID" value="TCM_045265"/>
</dbReference>
<dbReference type="InParanoid" id="A0A061FT31"/>
<feature type="compositionally biased region" description="Basic residues" evidence="1">
    <location>
        <begin position="119"/>
        <end position="134"/>
    </location>
</feature>
<evidence type="ECO:0000313" key="3">
    <source>
        <dbReference type="Proteomes" id="UP000026915"/>
    </source>
</evidence>
<dbReference type="HOGENOM" id="CLU_1629990_0_0_1"/>
<protein>
    <submittedName>
        <fullName evidence="2">Uncharacterized protein</fullName>
    </submittedName>
</protein>
<proteinExistence type="predicted"/>
<evidence type="ECO:0000313" key="2">
    <source>
        <dbReference type="EMBL" id="EOY19882.1"/>
    </source>
</evidence>
<accession>A0A061FT31</accession>
<evidence type="ECO:0000256" key="1">
    <source>
        <dbReference type="SAM" id="MobiDB-lite"/>
    </source>
</evidence>
<name>A0A061FT31_THECC</name>
<organism evidence="2 3">
    <name type="scientific">Theobroma cacao</name>
    <name type="common">Cacao</name>
    <name type="synonym">Cocoa</name>
    <dbReference type="NCBI Taxonomy" id="3641"/>
    <lineage>
        <taxon>Eukaryota</taxon>
        <taxon>Viridiplantae</taxon>
        <taxon>Streptophyta</taxon>
        <taxon>Embryophyta</taxon>
        <taxon>Tracheophyta</taxon>
        <taxon>Spermatophyta</taxon>
        <taxon>Magnoliopsida</taxon>
        <taxon>eudicotyledons</taxon>
        <taxon>Gunneridae</taxon>
        <taxon>Pentapetalae</taxon>
        <taxon>rosids</taxon>
        <taxon>malvids</taxon>
        <taxon>Malvales</taxon>
        <taxon>Malvaceae</taxon>
        <taxon>Byttnerioideae</taxon>
        <taxon>Theobroma</taxon>
    </lineage>
</organism>
<feature type="region of interest" description="Disordered" evidence="1">
    <location>
        <begin position="119"/>
        <end position="151"/>
    </location>
</feature>
<gene>
    <name evidence="2" type="ORF">TCM_045265</name>
</gene>